<feature type="region of interest" description="Disordered" evidence="1">
    <location>
        <begin position="1"/>
        <end position="53"/>
    </location>
</feature>
<dbReference type="AlphaFoldDB" id="A0AAD7KHW3"/>
<evidence type="ECO:0000256" key="1">
    <source>
        <dbReference type="SAM" id="MobiDB-lite"/>
    </source>
</evidence>
<feature type="compositionally biased region" description="Basic and acidic residues" evidence="1">
    <location>
        <begin position="295"/>
        <end position="307"/>
    </location>
</feature>
<feature type="compositionally biased region" description="Basic residues" evidence="1">
    <location>
        <begin position="24"/>
        <end position="34"/>
    </location>
</feature>
<organism evidence="2 3">
    <name type="scientific">Mycena maculata</name>
    <dbReference type="NCBI Taxonomy" id="230809"/>
    <lineage>
        <taxon>Eukaryota</taxon>
        <taxon>Fungi</taxon>
        <taxon>Dikarya</taxon>
        <taxon>Basidiomycota</taxon>
        <taxon>Agaricomycotina</taxon>
        <taxon>Agaricomycetes</taxon>
        <taxon>Agaricomycetidae</taxon>
        <taxon>Agaricales</taxon>
        <taxon>Marasmiineae</taxon>
        <taxon>Mycenaceae</taxon>
        <taxon>Mycena</taxon>
    </lineage>
</organism>
<comment type="caution">
    <text evidence="2">The sequence shown here is derived from an EMBL/GenBank/DDBJ whole genome shotgun (WGS) entry which is preliminary data.</text>
</comment>
<gene>
    <name evidence="2" type="ORF">DFH07DRAFT_763630</name>
</gene>
<feature type="region of interest" description="Disordered" evidence="1">
    <location>
        <begin position="405"/>
        <end position="439"/>
    </location>
</feature>
<name>A0AAD7KHW3_9AGAR</name>
<feature type="compositionally biased region" description="Basic and acidic residues" evidence="1">
    <location>
        <begin position="405"/>
        <end position="421"/>
    </location>
</feature>
<dbReference type="Proteomes" id="UP001215280">
    <property type="component" value="Unassembled WGS sequence"/>
</dbReference>
<accession>A0AAD7KHW3</accession>
<evidence type="ECO:0000313" key="3">
    <source>
        <dbReference type="Proteomes" id="UP001215280"/>
    </source>
</evidence>
<feature type="region of interest" description="Disordered" evidence="1">
    <location>
        <begin position="292"/>
        <end position="332"/>
    </location>
</feature>
<protein>
    <submittedName>
        <fullName evidence="2">Uncharacterized protein</fullName>
    </submittedName>
</protein>
<reference evidence="2" key="1">
    <citation type="submission" date="2023-03" db="EMBL/GenBank/DDBJ databases">
        <title>Massive genome expansion in bonnet fungi (Mycena s.s.) driven by repeated elements and novel gene families across ecological guilds.</title>
        <authorList>
            <consortium name="Lawrence Berkeley National Laboratory"/>
            <person name="Harder C.B."/>
            <person name="Miyauchi S."/>
            <person name="Viragh M."/>
            <person name="Kuo A."/>
            <person name="Thoen E."/>
            <person name="Andreopoulos B."/>
            <person name="Lu D."/>
            <person name="Skrede I."/>
            <person name="Drula E."/>
            <person name="Henrissat B."/>
            <person name="Morin E."/>
            <person name="Kohler A."/>
            <person name="Barry K."/>
            <person name="LaButti K."/>
            <person name="Morin E."/>
            <person name="Salamov A."/>
            <person name="Lipzen A."/>
            <person name="Mereny Z."/>
            <person name="Hegedus B."/>
            <person name="Baldrian P."/>
            <person name="Stursova M."/>
            <person name="Weitz H."/>
            <person name="Taylor A."/>
            <person name="Grigoriev I.V."/>
            <person name="Nagy L.G."/>
            <person name="Martin F."/>
            <person name="Kauserud H."/>
        </authorList>
    </citation>
    <scope>NUCLEOTIDE SEQUENCE</scope>
    <source>
        <strain evidence="2">CBHHK188m</strain>
    </source>
</reference>
<proteinExistence type="predicted"/>
<sequence>MPPARPADSYDYGDSRVSVTAKEPRRRGRPRSRRRSDALAFPSAGVGTESVNSKMRTGGYAKMRPHRPSPASQILFLDLGARALQAETEMAELFRSGRRGDAHLDLTLSLVSMSAYGLWACGADERGDVLRVAGRGTGRLHQRAVPSPLLDQRGPGRAPGTHVRCSDGCGAQNMKAHRSRAFSASTCFVPLRWGARDQDDGRGNTSDENARRDRCAAVERGHIVSRMDRVAGCGVLQTARTLSTRVEAAPSMRTVDRDCTAVRHDRCARPAPAPRRRVARTVSFCRRCAYTTRPSRSDPDPKSREQGISRAGLRTSRGRVARGSRLPAPSDGRCCNTPWPEEWVIGRRRAGRARRTTMWDRRMRSGGSAAPLGVAYGIGIARSRRLRAAGVEGWRTEWAEGVEDTKTRWSGPERQRRKDDTFAAPAHLRPSAPPPRRAGGVGILRLREGTHETLACTSVSSRTTTGTAAVGRGGFLTVTTPTRYVSGRGGPRVWGRVSVHLEHGRPGSESGLQVGRAGRGRGLRVGRGMGWDDEEHALGSGGRGCSRRGGREDALPRGQVGSSIP</sequence>
<feature type="region of interest" description="Disordered" evidence="1">
    <location>
        <begin position="502"/>
        <end position="565"/>
    </location>
</feature>
<evidence type="ECO:0000313" key="2">
    <source>
        <dbReference type="EMBL" id="KAJ7785017.1"/>
    </source>
</evidence>
<keyword evidence="3" id="KW-1185">Reference proteome</keyword>
<dbReference type="EMBL" id="JARJLG010000001">
    <property type="protein sequence ID" value="KAJ7785017.1"/>
    <property type="molecule type" value="Genomic_DNA"/>
</dbReference>